<keyword evidence="3" id="KW-1185">Reference proteome</keyword>
<dbReference type="EMBL" id="VDFO01000045">
    <property type="protein sequence ID" value="MQS98326.1"/>
    <property type="molecule type" value="Genomic_DNA"/>
</dbReference>
<evidence type="ECO:0000256" key="1">
    <source>
        <dbReference type="SAM" id="Coils"/>
    </source>
</evidence>
<reference evidence="2 3" key="1">
    <citation type="journal article" date="2019" name="Syst. Appl. Microbiol.">
        <title>Polyphasic characterization of two novel Lactobacillus spp. isolated from blown salami packages: Description of Lactobacillus halodurans sp. nov. and Lactobacillus salsicarnum sp. nov.</title>
        <authorList>
            <person name="Schuster J.A."/>
            <person name="Klingl A."/>
            <person name="Vogel R.F."/>
            <person name="Ehrmann M.A."/>
        </authorList>
    </citation>
    <scope>NUCLEOTIDE SEQUENCE [LARGE SCALE GENOMIC DNA]</scope>
    <source>
        <strain evidence="2 3">TMW 1.1920</strain>
    </source>
</reference>
<dbReference type="RefSeq" id="WP_153522669.1">
    <property type="nucleotide sequence ID" value="NZ_VDFO01000045.1"/>
</dbReference>
<accession>A0A5P0ZZ15</accession>
<dbReference type="OrthoDB" id="2330080at2"/>
<dbReference type="Proteomes" id="UP000371423">
    <property type="component" value="Unassembled WGS sequence"/>
</dbReference>
<name>A0A5P0ZZ15_9LACO</name>
<dbReference type="AlphaFoldDB" id="A0A5P0ZZ15"/>
<keyword evidence="1" id="KW-0175">Coiled coil</keyword>
<organism evidence="2 3">
    <name type="scientific">Companilactobacillus halodurans</name>
    <dbReference type="NCBI Taxonomy" id="2584183"/>
    <lineage>
        <taxon>Bacteria</taxon>
        <taxon>Bacillati</taxon>
        <taxon>Bacillota</taxon>
        <taxon>Bacilli</taxon>
        <taxon>Lactobacillales</taxon>
        <taxon>Lactobacillaceae</taxon>
        <taxon>Companilactobacillus</taxon>
    </lineage>
</organism>
<gene>
    <name evidence="2" type="ORF">FHL05_10705</name>
</gene>
<feature type="coiled-coil region" evidence="1">
    <location>
        <begin position="125"/>
        <end position="183"/>
    </location>
</feature>
<dbReference type="Gene3D" id="2.60.40.3350">
    <property type="match status" value="1"/>
</dbReference>
<evidence type="ECO:0000313" key="3">
    <source>
        <dbReference type="Proteomes" id="UP000371423"/>
    </source>
</evidence>
<sequence>MQMNQISLDINKSGQIINEPVVLRVGDKDQTITVNLLKDGQPYTSFTTATFFANKPSGAIVANDPANIKEGVITYTVPQALVNEFGKITNAYFLIDGKVSTESFVIAVLQGVNISDDLNDYIPGMSNLNVIYDKWKNKLQAITDELTGIDAPKEVKNVIDNELKNYTNQVNELQKRITAAETQLNALEVPKIGGRNYLLGTTDNLATSQGVGYSAGIPTYPVNMGCSTDTTFTARAWLHPYSHPMTVQIAWLDASKVWQYGGSDFITAGSSGYSTCTMTIPAGGTLAYVAVVFDTNETDTTQVDYKELKLEKGNVATDWTLNPLDCLSSEDVTKLIKANQPDLSGFQTQAIFQTGQFVLNTCPQSTDFGEFLKSDSVPKGFSIIRDNNTYMNWRIIKEGSKSDYIYGLSQDPGKGNAYHLEVLNGVYKGYQKVISDLIGQTITATDDTGKTVKLKITGIS</sequence>
<comment type="caution">
    <text evidence="2">The sequence shown here is derived from an EMBL/GenBank/DDBJ whole genome shotgun (WGS) entry which is preliminary data.</text>
</comment>
<evidence type="ECO:0000313" key="2">
    <source>
        <dbReference type="EMBL" id="MQS98326.1"/>
    </source>
</evidence>
<protein>
    <recommendedName>
        <fullName evidence="4">DUF2479 domain-containing protein</fullName>
    </recommendedName>
</protein>
<evidence type="ECO:0008006" key="4">
    <source>
        <dbReference type="Google" id="ProtNLM"/>
    </source>
</evidence>
<proteinExistence type="predicted"/>